<dbReference type="OrthoDB" id="5423360at2759"/>
<protein>
    <submittedName>
        <fullName evidence="2">Amidase signature domain-containing protein</fullName>
    </submittedName>
</protein>
<dbReference type="AlphaFoldDB" id="A0A9P9FPP9"/>
<accession>A0A9P9FPP9</accession>
<dbReference type="Pfam" id="PF01425">
    <property type="entry name" value="Amidase"/>
    <property type="match status" value="1"/>
</dbReference>
<gene>
    <name evidence="2" type="ORF">EDB81DRAFT_678252</name>
</gene>
<name>A0A9P9FPP9_9HYPO</name>
<dbReference type="PANTHER" id="PTHR46310:SF7">
    <property type="entry name" value="AMIDASE 1"/>
    <property type="match status" value="1"/>
</dbReference>
<dbReference type="Gene3D" id="3.90.1300.10">
    <property type="entry name" value="Amidase signature (AS) domain"/>
    <property type="match status" value="1"/>
</dbReference>
<dbReference type="Proteomes" id="UP000738349">
    <property type="component" value="Unassembled WGS sequence"/>
</dbReference>
<dbReference type="InterPro" id="IPR036928">
    <property type="entry name" value="AS_sf"/>
</dbReference>
<dbReference type="InterPro" id="IPR023631">
    <property type="entry name" value="Amidase_dom"/>
</dbReference>
<comment type="caution">
    <text evidence="2">The sequence shown here is derived from an EMBL/GenBank/DDBJ whole genome shotgun (WGS) entry which is preliminary data.</text>
</comment>
<sequence length="671" mass="73699">MQILIGESPGPVGASPMAAAGAADMRTAETAVAAAARIETIPQVENAIELQGISYRWSSDAIAQFCLPEEHTLNPQFGPCVVVVQATSCPDFSDAALAQTLALWLATDDVFCSSFCTTVVCVTAATGRETQLIYSLLKSFPALKDLGVQQIVKILPGDDFRGLQNLCSGPYVWRDACFYQIYRLYPGTQSAFLSSIVQSTCNGHHFIETYPTTHVAVPSRIHFGPPSHHRPLAGLRFGLKDLFDVAGLKTSAGSRAYYDLCSEIKETAPLVEMLLRLGAVLIGKTKLTQFANGEDPQEWIDYTCPWNPRGDGYQNPDTSSSGSASAVSSYDWVDFAVGSDTCGSIACPAAAQGIFAIRFTQGALPREGVFRLNEDAYSIYIQVCHLDSVGFFARDVELLSHITSHWLSANGGVHDQSDCNLSVPTDVIYPWSSFPHQAPDTLDTHDRFVASLAEFTKGARIELDIDDKWKQTCPLGSGLSIYDDLSKTTAHLHLAGFSDAVKPFREEYWRKFGKDPYLDRVNGEKMRVAETSLTPDIRHEMVQQKDAFSRFVREKLIKSAGKASDTFAAVMVWPFNPQEPQYRDAYPPLTPHVNWRWDVDYTAPLAGLPQVIVPIGQYEYKSRITGNTEYLPICASVVGPAGSDIALVQLLSRFLQGSKVWPVAVKSGRYI</sequence>
<feature type="domain" description="Amidase" evidence="1">
    <location>
        <begin position="229"/>
        <end position="405"/>
    </location>
</feature>
<dbReference type="PANTHER" id="PTHR46310">
    <property type="entry name" value="AMIDASE 1"/>
    <property type="match status" value="1"/>
</dbReference>
<reference evidence="2" key="1">
    <citation type="journal article" date="2021" name="Nat. Commun.">
        <title>Genetic determinants of endophytism in the Arabidopsis root mycobiome.</title>
        <authorList>
            <person name="Mesny F."/>
            <person name="Miyauchi S."/>
            <person name="Thiergart T."/>
            <person name="Pickel B."/>
            <person name="Atanasova L."/>
            <person name="Karlsson M."/>
            <person name="Huettel B."/>
            <person name="Barry K.W."/>
            <person name="Haridas S."/>
            <person name="Chen C."/>
            <person name="Bauer D."/>
            <person name="Andreopoulos W."/>
            <person name="Pangilinan J."/>
            <person name="LaButti K."/>
            <person name="Riley R."/>
            <person name="Lipzen A."/>
            <person name="Clum A."/>
            <person name="Drula E."/>
            <person name="Henrissat B."/>
            <person name="Kohler A."/>
            <person name="Grigoriev I.V."/>
            <person name="Martin F.M."/>
            <person name="Hacquard S."/>
        </authorList>
    </citation>
    <scope>NUCLEOTIDE SEQUENCE</scope>
    <source>
        <strain evidence="2">MPI-CAGE-AT-0147</strain>
    </source>
</reference>
<organism evidence="2 3">
    <name type="scientific">Dactylonectria macrodidyma</name>
    <dbReference type="NCBI Taxonomy" id="307937"/>
    <lineage>
        <taxon>Eukaryota</taxon>
        <taxon>Fungi</taxon>
        <taxon>Dikarya</taxon>
        <taxon>Ascomycota</taxon>
        <taxon>Pezizomycotina</taxon>
        <taxon>Sordariomycetes</taxon>
        <taxon>Hypocreomycetidae</taxon>
        <taxon>Hypocreales</taxon>
        <taxon>Nectriaceae</taxon>
        <taxon>Dactylonectria</taxon>
    </lineage>
</organism>
<evidence type="ECO:0000313" key="2">
    <source>
        <dbReference type="EMBL" id="KAH7171286.1"/>
    </source>
</evidence>
<evidence type="ECO:0000313" key="3">
    <source>
        <dbReference type="Proteomes" id="UP000738349"/>
    </source>
</evidence>
<evidence type="ECO:0000259" key="1">
    <source>
        <dbReference type="Pfam" id="PF01425"/>
    </source>
</evidence>
<proteinExistence type="predicted"/>
<keyword evidence="3" id="KW-1185">Reference proteome</keyword>
<dbReference type="SUPFAM" id="SSF75304">
    <property type="entry name" value="Amidase signature (AS) enzymes"/>
    <property type="match status" value="1"/>
</dbReference>
<dbReference type="EMBL" id="JAGMUV010000002">
    <property type="protein sequence ID" value="KAH7171286.1"/>
    <property type="molecule type" value="Genomic_DNA"/>
</dbReference>